<proteinExistence type="predicted"/>
<dbReference type="PANTHER" id="PTHR43544:SF12">
    <property type="entry name" value="NAD(P)-BINDING ROSSMANN-FOLD SUPERFAMILY PROTEIN"/>
    <property type="match status" value="1"/>
</dbReference>
<name>A0A1I5XTK4_9RHOB</name>
<dbReference type="Gene3D" id="3.40.50.720">
    <property type="entry name" value="NAD(P)-binding Rossmann-like Domain"/>
    <property type="match status" value="1"/>
</dbReference>
<dbReference type="STRING" id="93684.SAMN05421853_104110"/>
<dbReference type="GO" id="GO:0005737">
    <property type="term" value="C:cytoplasm"/>
    <property type="evidence" value="ECO:0007669"/>
    <property type="project" value="TreeGrafter"/>
</dbReference>
<dbReference type="InterPro" id="IPR051468">
    <property type="entry name" value="Fungal_SecMetab_SDRs"/>
</dbReference>
<dbReference type="EMBL" id="FOXV01000004">
    <property type="protein sequence ID" value="SFQ35292.1"/>
    <property type="molecule type" value="Genomic_DNA"/>
</dbReference>
<evidence type="ECO:0000313" key="2">
    <source>
        <dbReference type="Proteomes" id="UP000243106"/>
    </source>
</evidence>
<dbReference type="RefSeq" id="WP_093010218.1">
    <property type="nucleotide sequence ID" value="NZ_FOXV01000004.1"/>
</dbReference>
<dbReference type="InterPro" id="IPR036291">
    <property type="entry name" value="NAD(P)-bd_dom_sf"/>
</dbReference>
<reference evidence="2" key="1">
    <citation type="submission" date="2016-10" db="EMBL/GenBank/DDBJ databases">
        <authorList>
            <person name="Varghese N."/>
            <person name="Submissions S."/>
        </authorList>
    </citation>
    <scope>NUCLEOTIDE SEQUENCE [LARGE SCALE GENOMIC DNA]</scope>
    <source>
        <strain evidence="2">JCM 10271</strain>
    </source>
</reference>
<protein>
    <submittedName>
        <fullName evidence="1">NAD(P)-dependent dehydrogenase, short-chain alcohol dehydrogenase family</fullName>
    </submittedName>
</protein>
<dbReference type="AlphaFoldDB" id="A0A1I5XTK4"/>
<keyword evidence="2" id="KW-1185">Reference proteome</keyword>
<dbReference type="GO" id="GO:0016491">
    <property type="term" value="F:oxidoreductase activity"/>
    <property type="evidence" value="ECO:0007669"/>
    <property type="project" value="TreeGrafter"/>
</dbReference>
<organism evidence="1 2">
    <name type="scientific">Roseivivax halotolerans</name>
    <dbReference type="NCBI Taxonomy" id="93684"/>
    <lineage>
        <taxon>Bacteria</taxon>
        <taxon>Pseudomonadati</taxon>
        <taxon>Pseudomonadota</taxon>
        <taxon>Alphaproteobacteria</taxon>
        <taxon>Rhodobacterales</taxon>
        <taxon>Roseobacteraceae</taxon>
        <taxon>Roseivivax</taxon>
    </lineage>
</organism>
<dbReference type="PRINTS" id="PR00081">
    <property type="entry name" value="GDHRDH"/>
</dbReference>
<dbReference type="InterPro" id="IPR002347">
    <property type="entry name" value="SDR_fam"/>
</dbReference>
<dbReference type="Proteomes" id="UP000243106">
    <property type="component" value="Unassembled WGS sequence"/>
</dbReference>
<dbReference type="PANTHER" id="PTHR43544">
    <property type="entry name" value="SHORT-CHAIN DEHYDROGENASE/REDUCTASE"/>
    <property type="match status" value="1"/>
</dbReference>
<evidence type="ECO:0000313" key="1">
    <source>
        <dbReference type="EMBL" id="SFQ35292.1"/>
    </source>
</evidence>
<dbReference type="SUPFAM" id="SSF51735">
    <property type="entry name" value="NAD(P)-binding Rossmann-fold domains"/>
    <property type="match status" value="1"/>
</dbReference>
<sequence length="221" mass="23786">MKNALVIGASGGIGSAVVAELEKRGLQVTGLSRSEDGLDVTDEASVEKHLGGLEGPFDLVFCATGALEIDGATPEKTIRDLDPKAMMDQFRLNAVGPALVLKHAIRLVPRRESAVMAVLSARVGSIGDNGIGGWYSYRTAKAAVNQLVHTAAIEFGRSYRHLSCVALHPGTVETPFTEKYADNHPTVTAEKAAERLCDLFEQLTPEHTGGFYDYAFEEIVW</sequence>
<gene>
    <name evidence="1" type="ORF">SAMN05421853_104110</name>
</gene>
<dbReference type="Pfam" id="PF13561">
    <property type="entry name" value="adh_short_C2"/>
    <property type="match status" value="1"/>
</dbReference>
<accession>A0A1I5XTK4</accession>